<name>A0A0F9U0X9_9ZZZZ</name>
<comment type="caution">
    <text evidence="1">The sequence shown here is derived from an EMBL/GenBank/DDBJ whole genome shotgun (WGS) entry which is preliminary data.</text>
</comment>
<organism evidence="1">
    <name type="scientific">marine sediment metagenome</name>
    <dbReference type="NCBI Taxonomy" id="412755"/>
    <lineage>
        <taxon>unclassified sequences</taxon>
        <taxon>metagenomes</taxon>
        <taxon>ecological metagenomes</taxon>
    </lineage>
</organism>
<reference evidence="1" key="1">
    <citation type="journal article" date="2015" name="Nature">
        <title>Complex archaea that bridge the gap between prokaryotes and eukaryotes.</title>
        <authorList>
            <person name="Spang A."/>
            <person name="Saw J.H."/>
            <person name="Jorgensen S.L."/>
            <person name="Zaremba-Niedzwiedzka K."/>
            <person name="Martijn J."/>
            <person name="Lind A.E."/>
            <person name="van Eijk R."/>
            <person name="Schleper C."/>
            <person name="Guy L."/>
            <person name="Ettema T.J."/>
        </authorList>
    </citation>
    <scope>NUCLEOTIDE SEQUENCE</scope>
</reference>
<gene>
    <name evidence="1" type="ORF">LCGC14_0264370</name>
</gene>
<accession>A0A0F9U0X9</accession>
<evidence type="ECO:0000313" key="1">
    <source>
        <dbReference type="EMBL" id="KKN86875.1"/>
    </source>
</evidence>
<proteinExistence type="predicted"/>
<protein>
    <submittedName>
        <fullName evidence="1">Uncharacterized protein</fullName>
    </submittedName>
</protein>
<sequence>MTDIRQVIEQAKEYLASDHWPYPDPNMANYVLRDTPEVQAAGLYEMTWAGHNDGSLHENDVLYLIECLEKFLDTPSV</sequence>
<dbReference type="AlphaFoldDB" id="A0A0F9U0X9"/>
<dbReference type="EMBL" id="LAZR01000143">
    <property type="protein sequence ID" value="KKN86875.1"/>
    <property type="molecule type" value="Genomic_DNA"/>
</dbReference>